<evidence type="ECO:0000256" key="2">
    <source>
        <dbReference type="ARBA" id="ARBA00029447"/>
    </source>
</evidence>
<feature type="transmembrane region" description="Helical" evidence="4">
    <location>
        <begin position="200"/>
        <end position="218"/>
    </location>
</feature>
<feature type="domain" description="PAS" evidence="6">
    <location>
        <begin position="25"/>
        <end position="60"/>
    </location>
</feature>
<keyword evidence="7" id="KW-0675">Receptor</keyword>
<comment type="similarity">
    <text evidence="2">Belongs to the methyl-accepting chemotaxis (MCP) protein family.</text>
</comment>
<dbReference type="SUPFAM" id="SSF58104">
    <property type="entry name" value="Methyl-accepting chemotaxis protein (MCP) signaling domain"/>
    <property type="match status" value="1"/>
</dbReference>
<dbReference type="PROSITE" id="PS50111">
    <property type="entry name" value="CHEMOTAXIS_TRANSDUC_2"/>
    <property type="match status" value="1"/>
</dbReference>
<keyword evidence="4" id="KW-0812">Transmembrane</keyword>
<dbReference type="InterPro" id="IPR051310">
    <property type="entry name" value="MCP_chemotaxis"/>
</dbReference>
<dbReference type="GO" id="GO:0006935">
    <property type="term" value="P:chemotaxis"/>
    <property type="evidence" value="ECO:0007669"/>
    <property type="project" value="InterPro"/>
</dbReference>
<dbReference type="SMART" id="SM00086">
    <property type="entry name" value="PAC"/>
    <property type="match status" value="1"/>
</dbReference>
<organism evidence="7 8">
    <name type="scientific">Paraburkholderia lycopersici</name>
    <dbReference type="NCBI Taxonomy" id="416944"/>
    <lineage>
        <taxon>Bacteria</taxon>
        <taxon>Pseudomonadati</taxon>
        <taxon>Pseudomonadota</taxon>
        <taxon>Betaproteobacteria</taxon>
        <taxon>Burkholderiales</taxon>
        <taxon>Burkholderiaceae</taxon>
        <taxon>Paraburkholderia</taxon>
    </lineage>
</organism>
<reference evidence="8" key="1">
    <citation type="submission" date="2016-09" db="EMBL/GenBank/DDBJ databases">
        <authorList>
            <person name="Varghese N."/>
            <person name="Submissions S."/>
        </authorList>
    </citation>
    <scope>NUCLEOTIDE SEQUENCE [LARGE SCALE GENOMIC DNA]</scope>
    <source>
        <strain evidence="8">TNe-862</strain>
    </source>
</reference>
<dbReference type="Pfam" id="PF08447">
    <property type="entry name" value="PAS_3"/>
    <property type="match status" value="1"/>
</dbReference>
<keyword evidence="4" id="KW-0472">Membrane</keyword>
<feature type="transmembrane region" description="Helical" evidence="4">
    <location>
        <begin position="169"/>
        <end position="188"/>
    </location>
</feature>
<gene>
    <name evidence="7" type="ORF">SAMN05421548_14531</name>
</gene>
<dbReference type="InterPro" id="IPR035965">
    <property type="entry name" value="PAS-like_dom_sf"/>
</dbReference>
<dbReference type="CDD" id="cd11386">
    <property type="entry name" value="MCP_signal"/>
    <property type="match status" value="1"/>
</dbReference>
<evidence type="ECO:0000256" key="1">
    <source>
        <dbReference type="ARBA" id="ARBA00004370"/>
    </source>
</evidence>
<dbReference type="PANTHER" id="PTHR43531">
    <property type="entry name" value="PROTEIN ICFG"/>
    <property type="match status" value="1"/>
</dbReference>
<sequence length="520" mass="56179">MRNNQSITQREYDFPGDATLMSTTDTERKVTYANAAFMQVSGFGPEEVQGQPHDVMHHPDMPADAIADMWTTLEGGEPWTALIKNRRKNGDHYWVRANATPVVRNGKTTGYMSVRTKPSREEIEGADTLYRKFREGKQGDKRFHKGLTVRTGLSGWTSLRQTLSVRWRIRSIIVLMFGMLVTVGLIAVPHLQSTEDQTHFAGFCGVMLALSLLISALLEKQISAPLELALDQALKVASGERAGVVHMDRVDEIGMMLRSISQLGLMFRWLIDDVSAQVVNVQDVINEIAHGNMDLSARTEQAASSVQQTASSMSQMTATVKANAETAQQASRLSSDASSAASQGGQAMGEVVSTMHEITERSHKIADIISVIDGIAFQTNILALNAAVEAARAGEQGRGFAVVAGEVRALAQRSANAAREIKELIGASVDCVEIGSRLVDDAGKAMDQIVEQVQQVSNLIVEISSATEEQSSGVSRVDQAIGSLDGITQQNAALVEQSAAASASLKQQVARLVEAVSVFR</sequence>
<dbReference type="STRING" id="416944.SAMN05421548_14531"/>
<evidence type="ECO:0000313" key="7">
    <source>
        <dbReference type="EMBL" id="SDE39061.1"/>
    </source>
</evidence>
<dbReference type="PROSITE" id="PS50112">
    <property type="entry name" value="PAS"/>
    <property type="match status" value="1"/>
</dbReference>
<dbReference type="CDD" id="cd00130">
    <property type="entry name" value="PAS"/>
    <property type="match status" value="1"/>
</dbReference>
<keyword evidence="3" id="KW-0807">Transducer</keyword>
<dbReference type="SMART" id="SM00283">
    <property type="entry name" value="MA"/>
    <property type="match status" value="1"/>
</dbReference>
<keyword evidence="8" id="KW-1185">Reference proteome</keyword>
<dbReference type="PANTHER" id="PTHR43531:SF7">
    <property type="entry name" value="AEROTAXIS RECEPTOR"/>
    <property type="match status" value="1"/>
</dbReference>
<evidence type="ECO:0000259" key="5">
    <source>
        <dbReference type="PROSITE" id="PS50111"/>
    </source>
</evidence>
<dbReference type="GO" id="GO:0004888">
    <property type="term" value="F:transmembrane signaling receptor activity"/>
    <property type="evidence" value="ECO:0007669"/>
    <property type="project" value="InterPro"/>
</dbReference>
<dbReference type="InterPro" id="IPR004090">
    <property type="entry name" value="Chemotax_Me-accpt_rcpt"/>
</dbReference>
<dbReference type="NCBIfam" id="TIGR00229">
    <property type="entry name" value="sensory_box"/>
    <property type="match status" value="1"/>
</dbReference>
<comment type="subcellular location">
    <subcellularLocation>
        <location evidence="1">Membrane</location>
    </subcellularLocation>
</comment>
<keyword evidence="4" id="KW-1133">Transmembrane helix</keyword>
<evidence type="ECO:0000256" key="3">
    <source>
        <dbReference type="PROSITE-ProRule" id="PRU00284"/>
    </source>
</evidence>
<dbReference type="FunFam" id="1.10.287.950:FF:000001">
    <property type="entry name" value="Methyl-accepting chemotaxis sensory transducer"/>
    <property type="match status" value="1"/>
</dbReference>
<dbReference type="GO" id="GO:0007165">
    <property type="term" value="P:signal transduction"/>
    <property type="evidence" value="ECO:0007669"/>
    <property type="project" value="UniProtKB-KW"/>
</dbReference>
<evidence type="ECO:0000313" key="8">
    <source>
        <dbReference type="Proteomes" id="UP000198908"/>
    </source>
</evidence>
<evidence type="ECO:0000259" key="6">
    <source>
        <dbReference type="PROSITE" id="PS50112"/>
    </source>
</evidence>
<name>A0A1G7CII5_9BURK</name>
<feature type="domain" description="Methyl-accepting transducer" evidence="5">
    <location>
        <begin position="277"/>
        <end position="506"/>
    </location>
</feature>
<proteinExistence type="inferred from homology"/>
<dbReference type="PRINTS" id="PR00260">
    <property type="entry name" value="CHEMTRNSDUCR"/>
</dbReference>
<dbReference type="SUPFAM" id="SSF55785">
    <property type="entry name" value="PYP-like sensor domain (PAS domain)"/>
    <property type="match status" value="1"/>
</dbReference>
<dbReference type="Gene3D" id="1.10.287.950">
    <property type="entry name" value="Methyl-accepting chemotaxis protein"/>
    <property type="match status" value="1"/>
</dbReference>
<dbReference type="InterPro" id="IPR004089">
    <property type="entry name" value="MCPsignal_dom"/>
</dbReference>
<dbReference type="Pfam" id="PF00015">
    <property type="entry name" value="MCPsignal"/>
    <property type="match status" value="1"/>
</dbReference>
<accession>A0A1G7CII5</accession>
<dbReference type="OrthoDB" id="9806477at2"/>
<dbReference type="EMBL" id="FMYQ01000045">
    <property type="protein sequence ID" value="SDE39061.1"/>
    <property type="molecule type" value="Genomic_DNA"/>
</dbReference>
<protein>
    <submittedName>
        <fullName evidence="7">Aerotaxis receptor</fullName>
    </submittedName>
</protein>
<dbReference type="GO" id="GO:0005886">
    <property type="term" value="C:plasma membrane"/>
    <property type="evidence" value="ECO:0007669"/>
    <property type="project" value="TreeGrafter"/>
</dbReference>
<dbReference type="InterPro" id="IPR000014">
    <property type="entry name" value="PAS"/>
</dbReference>
<dbReference type="AlphaFoldDB" id="A0A1G7CII5"/>
<dbReference type="InterPro" id="IPR013655">
    <property type="entry name" value="PAS_fold_3"/>
</dbReference>
<dbReference type="Proteomes" id="UP000198908">
    <property type="component" value="Unassembled WGS sequence"/>
</dbReference>
<dbReference type="InterPro" id="IPR001610">
    <property type="entry name" value="PAC"/>
</dbReference>
<dbReference type="Gene3D" id="3.30.450.20">
    <property type="entry name" value="PAS domain"/>
    <property type="match status" value="1"/>
</dbReference>
<evidence type="ECO:0000256" key="4">
    <source>
        <dbReference type="SAM" id="Phobius"/>
    </source>
</evidence>